<dbReference type="EMBL" id="JACXAE010000058">
    <property type="protein sequence ID" value="MBD2773706.1"/>
    <property type="molecule type" value="Genomic_DNA"/>
</dbReference>
<dbReference type="RefSeq" id="WP_190829819.1">
    <property type="nucleotide sequence ID" value="NZ_CAWPPI010000058.1"/>
</dbReference>
<reference evidence="1" key="1">
    <citation type="submission" date="2020-09" db="EMBL/GenBank/DDBJ databases">
        <title>Iningainema tapete sp. nov. (Scytonemataceae, Cyanobacteria) from greenhouses in central Florida (USA) produces two types of nodularin with biosynthetic potential for microcystin-LR and anabaenopeptins.</title>
        <authorList>
            <person name="Berthold D.E."/>
            <person name="Lefler F.W."/>
            <person name="Huang I.-S."/>
            <person name="Abdulla H."/>
            <person name="Zimba P.V."/>
            <person name="Laughinghouse H.D. IV."/>
        </authorList>
    </citation>
    <scope>NUCLEOTIDE SEQUENCE</scope>
    <source>
        <strain evidence="1">BLCCT55</strain>
    </source>
</reference>
<dbReference type="AlphaFoldDB" id="A0A8J6XMJ4"/>
<evidence type="ECO:0000313" key="2">
    <source>
        <dbReference type="Proteomes" id="UP000629098"/>
    </source>
</evidence>
<name>A0A8J6XMJ4_9CYAN</name>
<keyword evidence="2" id="KW-1185">Reference proteome</keyword>
<evidence type="ECO:0000313" key="1">
    <source>
        <dbReference type="EMBL" id="MBD2773706.1"/>
    </source>
</evidence>
<accession>A0A8J6XMJ4</accession>
<dbReference type="Proteomes" id="UP000629098">
    <property type="component" value="Unassembled WGS sequence"/>
</dbReference>
<sequence length="45" mass="4868">MLEESIEKDTEANVGSGLNDATYEARVQPLYVAELQIVADSTAIL</sequence>
<comment type="caution">
    <text evidence="1">The sequence shown here is derived from an EMBL/GenBank/DDBJ whole genome shotgun (WGS) entry which is preliminary data.</text>
</comment>
<proteinExistence type="predicted"/>
<gene>
    <name evidence="1" type="ORF">ICL16_16910</name>
</gene>
<protein>
    <submittedName>
        <fullName evidence="1">Uncharacterized protein</fullName>
    </submittedName>
</protein>
<organism evidence="1 2">
    <name type="scientific">Iningainema tapete BLCC-T55</name>
    <dbReference type="NCBI Taxonomy" id="2748662"/>
    <lineage>
        <taxon>Bacteria</taxon>
        <taxon>Bacillati</taxon>
        <taxon>Cyanobacteriota</taxon>
        <taxon>Cyanophyceae</taxon>
        <taxon>Nostocales</taxon>
        <taxon>Scytonemataceae</taxon>
        <taxon>Iningainema tapete</taxon>
    </lineage>
</organism>